<dbReference type="PANTHER" id="PTHR31672">
    <property type="entry name" value="BNACNNG10540D PROTEIN"/>
    <property type="match status" value="1"/>
</dbReference>
<dbReference type="SMART" id="SM00256">
    <property type="entry name" value="FBOX"/>
    <property type="match status" value="1"/>
</dbReference>
<evidence type="ECO:0000313" key="2">
    <source>
        <dbReference type="Proteomes" id="UP000790787"/>
    </source>
</evidence>
<dbReference type="Pfam" id="PF00646">
    <property type="entry name" value="F-box"/>
    <property type="match status" value="1"/>
</dbReference>
<reference evidence="3" key="2">
    <citation type="submission" date="2025-08" db="UniProtKB">
        <authorList>
            <consortium name="RefSeq"/>
        </authorList>
    </citation>
    <scope>IDENTIFICATION</scope>
    <source>
        <tissue evidence="3">Leaf</tissue>
    </source>
</reference>
<gene>
    <name evidence="3" type="primary">LOC107789958</name>
</gene>
<reference evidence="2" key="1">
    <citation type="journal article" date="2014" name="Nat. Commun.">
        <title>The tobacco genome sequence and its comparison with those of tomato and potato.</title>
        <authorList>
            <person name="Sierro N."/>
            <person name="Battey J.N."/>
            <person name="Ouadi S."/>
            <person name="Bakaher N."/>
            <person name="Bovet L."/>
            <person name="Willig A."/>
            <person name="Goepfert S."/>
            <person name="Peitsch M.C."/>
            <person name="Ivanov N.V."/>
        </authorList>
    </citation>
    <scope>NUCLEOTIDE SEQUENCE [LARGE SCALE GENOMIC DNA]</scope>
</reference>
<protein>
    <submittedName>
        <fullName evidence="3">F-box/kelch-repeat protein At3g23880-like</fullName>
    </submittedName>
</protein>
<dbReference type="InterPro" id="IPR017451">
    <property type="entry name" value="F-box-assoc_interact_dom"/>
</dbReference>
<dbReference type="PANTHER" id="PTHR31672:SF10">
    <property type="entry name" value="F-BOX DOMAIN-CONTAINING PROTEIN"/>
    <property type="match status" value="1"/>
</dbReference>
<dbReference type="RefSeq" id="XP_016467354.1">
    <property type="nucleotide sequence ID" value="XM_016611868.1"/>
</dbReference>
<dbReference type="InterPro" id="IPR050796">
    <property type="entry name" value="SCF_F-box_component"/>
</dbReference>
<dbReference type="KEGG" id="nta:107789958"/>
<evidence type="ECO:0000313" key="3">
    <source>
        <dbReference type="RefSeq" id="XP_016467354.1"/>
    </source>
</evidence>
<dbReference type="OrthoDB" id="1211738at2759"/>
<name>A0A1S3ZSM9_TOBAC</name>
<proteinExistence type="predicted"/>
<dbReference type="InterPro" id="IPR001810">
    <property type="entry name" value="F-box_dom"/>
</dbReference>
<dbReference type="PaxDb" id="4097-A0A1S3ZSM9"/>
<dbReference type="PROSITE" id="PS50181">
    <property type="entry name" value="FBOX"/>
    <property type="match status" value="1"/>
</dbReference>
<dbReference type="RefSeq" id="XP_016467354.1">
    <property type="nucleotide sequence ID" value="XM_016611868.2"/>
</dbReference>
<dbReference type="CDD" id="cd22157">
    <property type="entry name" value="F-box_AtFBW1-like"/>
    <property type="match status" value="1"/>
</dbReference>
<dbReference type="NCBIfam" id="TIGR01640">
    <property type="entry name" value="F_box_assoc_1"/>
    <property type="match status" value="1"/>
</dbReference>
<dbReference type="Proteomes" id="UP000790787">
    <property type="component" value="Chromosome 2"/>
</dbReference>
<sequence>MSDHIPEELMIQILSRLPPKSLLRFRCVSKSWNSLISSPEFIRQHTQQAILSKNPTHKILRYFSIPQKKELYSIRVNNAIFSIDTNINIRSPFNDTTRHYFRIVGSCHGILCLSDDLFGYSHVLVLWNPAINRCLRLPMPPLDCSQKGRYMFVFGFGFDIKSKDYKVVKMTYSQSRGAFLLPPKVEIFSLSLGIWKQLDGFIPESYIVEYFYKQAVVHGKIHWTGYKIDVERKRMKNLILAFDLSDEIFVELQLPECLVIGAPMNLNTAEFGESLAIYHYDKCTWTRICSIWVMKEYGVVESWSKEFNIVLDWEPGMILGFRNNSEILLTRRTGQLVSYNLETHEKMNFDIIGTKNSFFMGTYKESLILLNEGQLLLPNDFSSETDRDECKDYDIENRNAQMSELWYQLVMHQYLTTVLETRHI</sequence>
<dbReference type="InterPro" id="IPR036047">
    <property type="entry name" value="F-box-like_dom_sf"/>
</dbReference>
<accession>A0A1S3ZSM9</accession>
<dbReference type="SUPFAM" id="SSF81383">
    <property type="entry name" value="F-box domain"/>
    <property type="match status" value="1"/>
</dbReference>
<feature type="domain" description="F-box" evidence="1">
    <location>
        <begin position="1"/>
        <end position="45"/>
    </location>
</feature>
<dbReference type="InterPro" id="IPR006527">
    <property type="entry name" value="F-box-assoc_dom_typ1"/>
</dbReference>
<organism evidence="2 3">
    <name type="scientific">Nicotiana tabacum</name>
    <name type="common">Common tobacco</name>
    <dbReference type="NCBI Taxonomy" id="4097"/>
    <lineage>
        <taxon>Eukaryota</taxon>
        <taxon>Viridiplantae</taxon>
        <taxon>Streptophyta</taxon>
        <taxon>Embryophyta</taxon>
        <taxon>Tracheophyta</taxon>
        <taxon>Spermatophyta</taxon>
        <taxon>Magnoliopsida</taxon>
        <taxon>eudicotyledons</taxon>
        <taxon>Gunneridae</taxon>
        <taxon>Pentapetalae</taxon>
        <taxon>asterids</taxon>
        <taxon>lamiids</taxon>
        <taxon>Solanales</taxon>
        <taxon>Solanaceae</taxon>
        <taxon>Nicotianoideae</taxon>
        <taxon>Nicotianeae</taxon>
        <taxon>Nicotiana</taxon>
    </lineage>
</organism>
<dbReference type="Pfam" id="PF07734">
    <property type="entry name" value="FBA_1"/>
    <property type="match status" value="1"/>
</dbReference>
<dbReference type="GeneID" id="107789958"/>
<dbReference type="Gene3D" id="1.20.1280.50">
    <property type="match status" value="1"/>
</dbReference>
<evidence type="ECO:0000259" key="1">
    <source>
        <dbReference type="PROSITE" id="PS50181"/>
    </source>
</evidence>
<dbReference type="STRING" id="4097.A0A1S3ZSM9"/>
<dbReference type="OMA" id="CTWTRIC"/>
<dbReference type="AlphaFoldDB" id="A0A1S3ZSM9"/>
<keyword evidence="2" id="KW-1185">Reference proteome</keyword>